<keyword evidence="1" id="KW-0614">Plasmid</keyword>
<dbReference type="RefSeq" id="WP_014695542.1">
    <property type="nucleotide sequence ID" value="NC_017805.1"/>
</dbReference>
<geneLocation type="plasmid" evidence="1 2">
    <name>P1</name>
</geneLocation>
<dbReference type="KEGG" id="dgo:DGo_PA0138"/>
<evidence type="ECO:0000313" key="2">
    <source>
        <dbReference type="Proteomes" id="UP000007575"/>
    </source>
</evidence>
<name>H8H105_DEIGI</name>
<protein>
    <submittedName>
        <fullName evidence="1">Uncharacterized protein</fullName>
    </submittedName>
</protein>
<dbReference type="Gene3D" id="1.10.10.10">
    <property type="entry name" value="Winged helix-like DNA-binding domain superfamily/Winged helix DNA-binding domain"/>
    <property type="match status" value="1"/>
</dbReference>
<evidence type="ECO:0000313" key="1">
    <source>
        <dbReference type="EMBL" id="AFD27024.1"/>
    </source>
</evidence>
<dbReference type="OrthoDB" id="66712at2"/>
<dbReference type="InterPro" id="IPR036390">
    <property type="entry name" value="WH_DNA-bd_sf"/>
</dbReference>
<gene>
    <name evidence="1" type="ordered locus">DGo_PA0138</name>
</gene>
<proteinExistence type="predicted"/>
<organism evidence="1 2">
    <name type="scientific">Deinococcus gobiensis (strain DSM 21396 / JCM 16679 / CGMCC 1.7299 / I-0)</name>
    <dbReference type="NCBI Taxonomy" id="745776"/>
    <lineage>
        <taxon>Bacteria</taxon>
        <taxon>Thermotogati</taxon>
        <taxon>Deinococcota</taxon>
        <taxon>Deinococci</taxon>
        <taxon>Deinococcales</taxon>
        <taxon>Deinococcaceae</taxon>
        <taxon>Deinococcus</taxon>
    </lineage>
</organism>
<dbReference type="PATRIC" id="fig|745776.4.peg.3175"/>
<dbReference type="InterPro" id="IPR036388">
    <property type="entry name" value="WH-like_DNA-bd_sf"/>
</dbReference>
<dbReference type="EMBL" id="CP002192">
    <property type="protein sequence ID" value="AFD27024.1"/>
    <property type="molecule type" value="Genomic_DNA"/>
</dbReference>
<sequence>MTGGSESSFLDVTDPRAVTLLMRERSRRVLLAFLGRENTVKAAADETGLDLRTLHRDVQALCAAGLLRVGRVQKRGGRGIRFYRAVSDAFFVNHLNTEASDFGEWRGPGAARLDHLFQRAAAREFARALRASGREWGIRLYVTPEAPGYRLDEGDRAAKRTDPLQEWSGPQAAVLVGAPLFELTDAAAREVQAEFIRLMRRARELSRAGTPEQRRPYLLRVGLAPLETDEARGLLRP</sequence>
<reference evidence="1 2" key="1">
    <citation type="journal article" date="2012" name="PLoS ONE">
        <title>Genome sequence and transcriptome analysis of the radioresistant bacterium Deinococcus gobiensis: insights into the extreme environmental adaptations.</title>
        <authorList>
            <person name="Yuan M."/>
            <person name="Chen M."/>
            <person name="Zhang W."/>
            <person name="Lu W."/>
            <person name="Wang J."/>
            <person name="Yang M."/>
            <person name="Zhao P."/>
            <person name="Tang R."/>
            <person name="Li X."/>
            <person name="Hao Y."/>
            <person name="Zhou Z."/>
            <person name="Zhan Y."/>
            <person name="Yu H."/>
            <person name="Teng C."/>
            <person name="Yan Y."/>
            <person name="Ping S."/>
            <person name="Wang Y."/>
            <person name="Lin M."/>
        </authorList>
    </citation>
    <scope>NUCLEOTIDE SEQUENCE [LARGE SCALE GENOMIC DNA]</scope>
    <source>
        <strain evidence="2">DSM 21396 / JCM 16679 / CGMCC 1.7299 / I-0</strain>
        <plasmid evidence="1">P1</plasmid>
    </source>
</reference>
<accession>H8H105</accession>
<keyword evidence="2" id="KW-1185">Reference proteome</keyword>
<dbReference type="Proteomes" id="UP000007575">
    <property type="component" value="Plasmid P1"/>
</dbReference>
<dbReference type="SUPFAM" id="SSF46785">
    <property type="entry name" value="Winged helix' DNA-binding domain"/>
    <property type="match status" value="1"/>
</dbReference>
<dbReference type="HOGENOM" id="CLU_104982_0_0_0"/>
<dbReference type="AlphaFoldDB" id="H8H105"/>